<dbReference type="InterPro" id="IPR004101">
    <property type="entry name" value="Mur_ligase_C"/>
</dbReference>
<protein>
    <recommendedName>
        <fullName evidence="8">UDP-N-acetylmuramoyl-tripeptide--D-alanyl-D-alanine ligase</fullName>
    </recommendedName>
</protein>
<evidence type="ECO:0000256" key="3">
    <source>
        <dbReference type="ARBA" id="ARBA00022840"/>
    </source>
</evidence>
<dbReference type="GO" id="GO:0016881">
    <property type="term" value="F:acid-amino acid ligase activity"/>
    <property type="evidence" value="ECO:0007669"/>
    <property type="project" value="InterPro"/>
</dbReference>
<keyword evidence="1" id="KW-0436">Ligase</keyword>
<dbReference type="Pfam" id="PF02875">
    <property type="entry name" value="Mur_ligase_C"/>
    <property type="match status" value="1"/>
</dbReference>
<reference evidence="6 7" key="1">
    <citation type="journal article" date="2016" name="Nat. Commun.">
        <title>Thousands of microbial genomes shed light on interconnected biogeochemical processes in an aquifer system.</title>
        <authorList>
            <person name="Anantharaman K."/>
            <person name="Brown C.T."/>
            <person name="Hug L.A."/>
            <person name="Sharon I."/>
            <person name="Castelle C.J."/>
            <person name="Probst A.J."/>
            <person name="Thomas B.C."/>
            <person name="Singh A."/>
            <person name="Wilkins M.J."/>
            <person name="Karaoz U."/>
            <person name="Brodie E.L."/>
            <person name="Williams K.H."/>
            <person name="Hubbard S.S."/>
            <person name="Banfield J.F."/>
        </authorList>
    </citation>
    <scope>NUCLEOTIDE SEQUENCE [LARGE SCALE GENOMIC DNA]</scope>
</reference>
<dbReference type="InterPro" id="IPR051046">
    <property type="entry name" value="MurCDEF_CellWall_CoF430Synth"/>
</dbReference>
<dbReference type="InterPro" id="IPR036565">
    <property type="entry name" value="Mur-like_cat_sf"/>
</dbReference>
<gene>
    <name evidence="6" type="ORF">A2633_05020</name>
</gene>
<dbReference type="Pfam" id="PF08245">
    <property type="entry name" value="Mur_ligase_M"/>
    <property type="match status" value="1"/>
</dbReference>
<dbReference type="InterPro" id="IPR036615">
    <property type="entry name" value="Mur_ligase_C_dom_sf"/>
</dbReference>
<accession>A0A1G2K5U9</accession>
<feature type="domain" description="Mur ligase central" evidence="5">
    <location>
        <begin position="28"/>
        <end position="250"/>
    </location>
</feature>
<dbReference type="EMBL" id="MHQC01000050">
    <property type="protein sequence ID" value="OGZ93808.1"/>
    <property type="molecule type" value="Genomic_DNA"/>
</dbReference>
<dbReference type="Proteomes" id="UP000177152">
    <property type="component" value="Unassembled WGS sequence"/>
</dbReference>
<feature type="domain" description="Mur ligase C-terminal" evidence="4">
    <location>
        <begin position="273"/>
        <end position="404"/>
    </location>
</feature>
<dbReference type="PANTHER" id="PTHR43024">
    <property type="entry name" value="UDP-N-ACETYLMURAMOYL-TRIPEPTIDE--D-ALANYL-D-ALANINE LIGASE"/>
    <property type="match status" value="1"/>
</dbReference>
<dbReference type="SUPFAM" id="SSF53244">
    <property type="entry name" value="MurD-like peptide ligases, peptide-binding domain"/>
    <property type="match status" value="1"/>
</dbReference>
<evidence type="ECO:0008006" key="8">
    <source>
        <dbReference type="Google" id="ProtNLM"/>
    </source>
</evidence>
<keyword evidence="2" id="KW-0547">Nucleotide-binding</keyword>
<comment type="caution">
    <text evidence="6">The sequence shown here is derived from an EMBL/GenBank/DDBJ whole genome shotgun (WGS) entry which is preliminary data.</text>
</comment>
<dbReference type="PANTHER" id="PTHR43024:SF1">
    <property type="entry name" value="UDP-N-ACETYLMURAMOYL-TRIPEPTIDE--D-ALANYL-D-ALANINE LIGASE"/>
    <property type="match status" value="1"/>
</dbReference>
<evidence type="ECO:0000256" key="2">
    <source>
        <dbReference type="ARBA" id="ARBA00022741"/>
    </source>
</evidence>
<evidence type="ECO:0000256" key="1">
    <source>
        <dbReference type="ARBA" id="ARBA00022598"/>
    </source>
</evidence>
<dbReference type="GO" id="GO:0005524">
    <property type="term" value="F:ATP binding"/>
    <property type="evidence" value="ECO:0007669"/>
    <property type="project" value="UniProtKB-KW"/>
</dbReference>
<keyword evidence="3" id="KW-0067">ATP-binding</keyword>
<organism evidence="6 7">
    <name type="scientific">Candidatus Sungbacteria bacterium RIFCSPHIGHO2_01_FULL_47_32</name>
    <dbReference type="NCBI Taxonomy" id="1802264"/>
    <lineage>
        <taxon>Bacteria</taxon>
        <taxon>Candidatus Sungiibacteriota</taxon>
    </lineage>
</organism>
<dbReference type="Gene3D" id="3.40.1190.10">
    <property type="entry name" value="Mur-like, catalytic domain"/>
    <property type="match status" value="1"/>
</dbReference>
<sequence length="437" mass="49187">MPEQILQYILNVLARLTLKRYRPLIIGITGSVGKTSTKEAIFSVLKKKYNVRRNEKSFNTEIGLPLTILGAKNHHRNIIGWVVEILVSFLKIIFVRRYPEVLILEYGVQKPKDMDYLVRLAPPSIAVVTAIGDIPVHVEFFAGPEEVGREKAKLVDSLRFTGNAVLNIDDTTVLDMKERTRAKTLTFGFDERADFRISNYELRLKHEEKQNTVPEGIVFKITYRGKVIPIRLNNCFGKPQVYSATAAAVVGVILSMNLVEVAEALLLYEPPPGRLRLLPGNKGSYIIDDTYNASPQAMREALELLKSLPGSRRIAVLGDMLEIGKFTEHAHRAVGEQLAAFADILLTVGPRSKFIAEEATLRGINKKERLLDPRDVFSFDDSLSAGKKLDELIKPGDLILIKGSQSMRMEHVVEEVMAHPEDAGRMLVRQDKYWTKK</sequence>
<dbReference type="AlphaFoldDB" id="A0A1G2K5U9"/>
<proteinExistence type="predicted"/>
<name>A0A1G2K5U9_9BACT</name>
<evidence type="ECO:0000259" key="4">
    <source>
        <dbReference type="Pfam" id="PF02875"/>
    </source>
</evidence>
<dbReference type="SUPFAM" id="SSF53623">
    <property type="entry name" value="MurD-like peptide ligases, catalytic domain"/>
    <property type="match status" value="1"/>
</dbReference>
<dbReference type="InterPro" id="IPR013221">
    <property type="entry name" value="Mur_ligase_cen"/>
</dbReference>
<evidence type="ECO:0000313" key="7">
    <source>
        <dbReference type="Proteomes" id="UP000177152"/>
    </source>
</evidence>
<evidence type="ECO:0000313" key="6">
    <source>
        <dbReference type="EMBL" id="OGZ93808.1"/>
    </source>
</evidence>
<evidence type="ECO:0000259" key="5">
    <source>
        <dbReference type="Pfam" id="PF08245"/>
    </source>
</evidence>
<dbReference type="Gene3D" id="3.90.190.20">
    <property type="entry name" value="Mur ligase, C-terminal domain"/>
    <property type="match status" value="1"/>
</dbReference>